<proteinExistence type="predicted"/>
<comment type="caution">
    <text evidence="2">The sequence shown here is derived from an EMBL/GenBank/DDBJ whole genome shotgun (WGS) entry which is preliminary data.</text>
</comment>
<feature type="region of interest" description="Disordered" evidence="1">
    <location>
        <begin position="375"/>
        <end position="414"/>
    </location>
</feature>
<feature type="region of interest" description="Disordered" evidence="1">
    <location>
        <begin position="267"/>
        <end position="300"/>
    </location>
</feature>
<protein>
    <submittedName>
        <fullName evidence="2">Uncharacterized protein</fullName>
    </submittedName>
</protein>
<dbReference type="OrthoDB" id="2447803at2759"/>
<dbReference type="STRING" id="2316362.A0A4Q2DTR5"/>
<feature type="compositionally biased region" description="Polar residues" evidence="1">
    <location>
        <begin position="328"/>
        <end position="347"/>
    </location>
</feature>
<feature type="compositionally biased region" description="Polar residues" evidence="1">
    <location>
        <begin position="689"/>
        <end position="698"/>
    </location>
</feature>
<dbReference type="Proteomes" id="UP000290288">
    <property type="component" value="Unassembled WGS sequence"/>
</dbReference>
<accession>A0A4Q2DTR5</accession>
<feature type="compositionally biased region" description="Basic residues" evidence="1">
    <location>
        <begin position="281"/>
        <end position="295"/>
    </location>
</feature>
<feature type="region of interest" description="Disordered" evidence="1">
    <location>
        <begin position="313"/>
        <end position="350"/>
    </location>
</feature>
<feature type="region of interest" description="Disordered" evidence="1">
    <location>
        <begin position="762"/>
        <end position="794"/>
    </location>
</feature>
<sequence>MHSLSWADNPLNHAVVFMHEGVRSLELRIGVFGAYKVDGGVSLETVAGMYSEMGLDGYEYADGNVEPSMGDLFGVASHTDDDDEEEREPVLPNKTLTRTLATQLSEIPRRMPNVQTLCISSFIPASLYLPALLCTLFRVSSSSSQYPALSKLSHVTLPRYYTSSSLLGHLVHLPELEVLEYEWDEGVGWGRPADVGVGRCLPEGWKTVDMDALQASNSENNDNNSPKKGWFTGFFGRGRKEKDEILEGTSSEDRAEQDEAEEAAEMLVDLSPSASPIRPSPKSRRSRSRHHRRSSSHSVSARLRVCSYGIELVEDDPPSASPRRPGTDTGSLATTSTFSHPTSATRDSASEGIFDKLSDLGLTIPICEAKKLLLSSPPHPPSATTTFNSFSPNDDPNADAATSSPAKQPKSIKRDLPPLWPQNLVCLHIEAPPGVLSSAREVGEFVRAIALACYSSHHDQGQPTAARLERLGIICCADPESGCEALFGRYTPEQDGDGDGRLSLKTIEPLLELVPVAKSMDGYGEEGEVEQGQLGVGEGSTKSSRRAQSTRPVAARLTPKFALKSFEISHHLPMALTQEDVEVIAERWGGCIEKLSLCSEPMAAFGISGTPQDSSSSNPLGRDRRKGTMLTLAALLPFARHCTELRELGLFLDATRGVNGLVGLLFDDGSASSLSSSSSASALNASPSTQSATTQPLGTDTERKDVDTYTRSIAHRYLSGPLSNPDIPHAYPVFRSLVRLNLGVSAIEVGIADLENAGYDLSWSKGKGKEGTDTDTDEAESQEEEDEEEEGLRGVLREAARVRLQEKHGDEQVGEEYDDELDFIRRTGARLGLLEENEIELSEMLNNNRGHLSTDYSSTSSLVPIFLGQILPCFPAQSRPYHGASSTNSGRSAAEMGCFTTVIEAGMTWSASAPSFTASGSAIEESWDVGEPYEVEKARQKRRRERQGEGPQEEEDQQVLEDDQDEDGSPEGDTEGNENENPGQEEPGAAGDEEDYREYSEERADSDDQADGQYSELQQTQATTTTNSAPSMPDKPTGDVNLTTSPATAQSGSITIPFLPLPPTFASPQGHYPPLLSALVRARVDKWTAMNDQILPMAAAMREGAWVWGGRVARELARRRREVDELSMRVDVVDGLRQMQSKNNRGGGKEEVVGVPDGCTII</sequence>
<feature type="compositionally biased region" description="Low complexity" evidence="1">
    <location>
        <begin position="979"/>
        <end position="988"/>
    </location>
</feature>
<feature type="compositionally biased region" description="Acidic residues" evidence="1">
    <location>
        <begin position="951"/>
        <end position="978"/>
    </location>
</feature>
<feature type="compositionally biased region" description="Low complexity" evidence="1">
    <location>
        <begin position="677"/>
        <end position="688"/>
    </location>
</feature>
<feature type="compositionally biased region" description="Polar residues" evidence="1">
    <location>
        <begin position="216"/>
        <end position="226"/>
    </location>
</feature>
<evidence type="ECO:0000313" key="3">
    <source>
        <dbReference type="Proteomes" id="UP000290288"/>
    </source>
</evidence>
<feature type="region of interest" description="Disordered" evidence="1">
    <location>
        <begin position="677"/>
        <end position="705"/>
    </location>
</feature>
<dbReference type="EMBL" id="SDEE01000034">
    <property type="protein sequence ID" value="RXW23747.1"/>
    <property type="molecule type" value="Genomic_DNA"/>
</dbReference>
<gene>
    <name evidence="2" type="ORF">EST38_g2121</name>
</gene>
<evidence type="ECO:0000313" key="2">
    <source>
        <dbReference type="EMBL" id="RXW23747.1"/>
    </source>
</evidence>
<feature type="region of interest" description="Disordered" evidence="1">
    <location>
        <begin position="527"/>
        <end position="551"/>
    </location>
</feature>
<feature type="compositionally biased region" description="Polar residues" evidence="1">
    <location>
        <begin position="383"/>
        <end position="406"/>
    </location>
</feature>
<name>A0A4Q2DTR5_9AGAR</name>
<evidence type="ECO:0000256" key="1">
    <source>
        <dbReference type="SAM" id="MobiDB-lite"/>
    </source>
</evidence>
<feature type="region of interest" description="Disordered" evidence="1">
    <location>
        <begin position="938"/>
        <end position="1048"/>
    </location>
</feature>
<reference evidence="2 3" key="1">
    <citation type="submission" date="2019-01" db="EMBL/GenBank/DDBJ databases">
        <title>Draft genome sequence of Psathyrella aberdarensis IHI B618.</title>
        <authorList>
            <person name="Buettner E."/>
            <person name="Kellner H."/>
        </authorList>
    </citation>
    <scope>NUCLEOTIDE SEQUENCE [LARGE SCALE GENOMIC DNA]</scope>
    <source>
        <strain evidence="2 3">IHI B618</strain>
    </source>
</reference>
<feature type="compositionally biased region" description="Polar residues" evidence="1">
    <location>
        <begin position="540"/>
        <end position="551"/>
    </location>
</feature>
<dbReference type="AlphaFoldDB" id="A0A4Q2DTR5"/>
<organism evidence="2 3">
    <name type="scientific">Candolleomyces aberdarensis</name>
    <dbReference type="NCBI Taxonomy" id="2316362"/>
    <lineage>
        <taxon>Eukaryota</taxon>
        <taxon>Fungi</taxon>
        <taxon>Dikarya</taxon>
        <taxon>Basidiomycota</taxon>
        <taxon>Agaricomycotina</taxon>
        <taxon>Agaricomycetes</taxon>
        <taxon>Agaricomycetidae</taxon>
        <taxon>Agaricales</taxon>
        <taxon>Agaricineae</taxon>
        <taxon>Psathyrellaceae</taxon>
        <taxon>Candolleomyces</taxon>
    </lineage>
</organism>
<feature type="compositionally biased region" description="Acidic residues" evidence="1">
    <location>
        <begin position="773"/>
        <end position="790"/>
    </location>
</feature>
<feature type="region of interest" description="Disordered" evidence="1">
    <location>
        <begin position="216"/>
        <end position="235"/>
    </location>
</feature>
<keyword evidence="3" id="KW-1185">Reference proteome</keyword>